<dbReference type="OrthoDB" id="10498837at2759"/>
<dbReference type="EC" id="3.1.3.16" evidence="2"/>
<dbReference type="STRING" id="34508.A0A4V6A0J6"/>
<reference evidence="10 11" key="2">
    <citation type="journal article" date="2019" name="G3 (Bethesda)">
        <title>Hybrid Assembly of the Genome of the Entomopathogenic Nematode Steinernema carpocapsae Identifies the X-Chromosome.</title>
        <authorList>
            <person name="Serra L."/>
            <person name="Macchietto M."/>
            <person name="Macias-Munoz A."/>
            <person name="McGill C.J."/>
            <person name="Rodriguez I.M."/>
            <person name="Rodriguez B."/>
            <person name="Murad R."/>
            <person name="Mortazavi A."/>
        </authorList>
    </citation>
    <scope>NUCLEOTIDE SEQUENCE [LARGE SCALE GENOMIC DNA]</scope>
    <source>
        <strain evidence="10 11">ALL</strain>
    </source>
</reference>
<evidence type="ECO:0000256" key="4">
    <source>
        <dbReference type="ARBA" id="ARBA00022801"/>
    </source>
</evidence>
<dbReference type="EMBL" id="AZBU02000006">
    <property type="protein sequence ID" value="TKR71855.1"/>
    <property type="molecule type" value="Genomic_DNA"/>
</dbReference>
<feature type="domain" description="Serine/threonine specific protein phosphatases" evidence="9">
    <location>
        <begin position="43"/>
        <end position="285"/>
    </location>
</feature>
<dbReference type="Gene3D" id="3.60.21.10">
    <property type="match status" value="1"/>
</dbReference>
<evidence type="ECO:0000256" key="1">
    <source>
        <dbReference type="ARBA" id="ARBA00001936"/>
    </source>
</evidence>
<evidence type="ECO:0000313" key="10">
    <source>
        <dbReference type="EMBL" id="TKR71855.1"/>
    </source>
</evidence>
<keyword evidence="5" id="KW-0904">Protein phosphatase</keyword>
<evidence type="ECO:0000256" key="7">
    <source>
        <dbReference type="ARBA" id="ARBA00047761"/>
    </source>
</evidence>
<dbReference type="Proteomes" id="UP000298663">
    <property type="component" value="Unassembled WGS sequence"/>
</dbReference>
<dbReference type="InterPro" id="IPR004843">
    <property type="entry name" value="Calcineurin-like_PHP"/>
</dbReference>
<dbReference type="PANTHER" id="PTHR11668:SF300">
    <property type="entry name" value="SERINE_THREONINE-PROTEIN PHOSPHATASE"/>
    <property type="match status" value="1"/>
</dbReference>
<dbReference type="GO" id="GO:0004722">
    <property type="term" value="F:protein serine/threonine phosphatase activity"/>
    <property type="evidence" value="ECO:0007669"/>
    <property type="project" value="UniProtKB-EC"/>
</dbReference>
<evidence type="ECO:0000256" key="2">
    <source>
        <dbReference type="ARBA" id="ARBA00013081"/>
    </source>
</evidence>
<evidence type="ECO:0000256" key="8">
    <source>
        <dbReference type="ARBA" id="ARBA00048336"/>
    </source>
</evidence>
<evidence type="ECO:0000256" key="5">
    <source>
        <dbReference type="ARBA" id="ARBA00022912"/>
    </source>
</evidence>
<dbReference type="GO" id="GO:0046872">
    <property type="term" value="F:metal ion binding"/>
    <property type="evidence" value="ECO:0007669"/>
    <property type="project" value="UniProtKB-KW"/>
</dbReference>
<dbReference type="CDD" id="cd00144">
    <property type="entry name" value="MPP_PPP_family"/>
    <property type="match status" value="1"/>
</dbReference>
<reference evidence="10 11" key="1">
    <citation type="journal article" date="2015" name="Genome Biol.">
        <title>Comparative genomics of Steinernema reveals deeply conserved gene regulatory networks.</title>
        <authorList>
            <person name="Dillman A.R."/>
            <person name="Macchietto M."/>
            <person name="Porter C.F."/>
            <person name="Rogers A."/>
            <person name="Williams B."/>
            <person name="Antoshechkin I."/>
            <person name="Lee M.M."/>
            <person name="Goodwin Z."/>
            <person name="Lu X."/>
            <person name="Lewis E.E."/>
            <person name="Goodrich-Blair H."/>
            <person name="Stock S.P."/>
            <person name="Adams B.J."/>
            <person name="Sternberg P.W."/>
            <person name="Mortazavi A."/>
        </authorList>
    </citation>
    <scope>NUCLEOTIDE SEQUENCE [LARGE SCALE GENOMIC DNA]</scope>
    <source>
        <strain evidence="10 11">ALL</strain>
    </source>
</reference>
<keyword evidence="3" id="KW-0479">Metal-binding</keyword>
<dbReference type="PANTHER" id="PTHR11668">
    <property type="entry name" value="SERINE/THREONINE PROTEIN PHOSPHATASE"/>
    <property type="match status" value="1"/>
</dbReference>
<dbReference type="InterPro" id="IPR006186">
    <property type="entry name" value="Ser/Thr-sp_prot-phosphatase"/>
</dbReference>
<evidence type="ECO:0000259" key="9">
    <source>
        <dbReference type="SMART" id="SM00156"/>
    </source>
</evidence>
<comment type="caution">
    <text evidence="10">The sequence shown here is derived from an EMBL/GenBank/DDBJ whole genome shotgun (WGS) entry which is preliminary data.</text>
</comment>
<comment type="catalytic activity">
    <reaction evidence="7">
        <text>O-phospho-L-seryl-[protein] + H2O = L-seryl-[protein] + phosphate</text>
        <dbReference type="Rhea" id="RHEA:20629"/>
        <dbReference type="Rhea" id="RHEA-COMP:9863"/>
        <dbReference type="Rhea" id="RHEA-COMP:11604"/>
        <dbReference type="ChEBI" id="CHEBI:15377"/>
        <dbReference type="ChEBI" id="CHEBI:29999"/>
        <dbReference type="ChEBI" id="CHEBI:43474"/>
        <dbReference type="ChEBI" id="CHEBI:83421"/>
        <dbReference type="EC" id="3.1.3.16"/>
    </reaction>
</comment>
<organism evidence="10 11">
    <name type="scientific">Steinernema carpocapsae</name>
    <name type="common">Entomopathogenic nematode</name>
    <dbReference type="NCBI Taxonomy" id="34508"/>
    <lineage>
        <taxon>Eukaryota</taxon>
        <taxon>Metazoa</taxon>
        <taxon>Ecdysozoa</taxon>
        <taxon>Nematoda</taxon>
        <taxon>Chromadorea</taxon>
        <taxon>Rhabditida</taxon>
        <taxon>Tylenchina</taxon>
        <taxon>Panagrolaimomorpha</taxon>
        <taxon>Strongyloidoidea</taxon>
        <taxon>Steinernematidae</taxon>
        <taxon>Steinernema</taxon>
    </lineage>
</organism>
<sequence length="302" mass="34367">MNGNTRVCQPGCCVVEELNMMLTALLQHAKKGHDDRFGSYDALSPIQMNAVAHRAKELFQVELTLVNIRHFHPGGTVVIGDLDGAFDDLIAIVCRYGFPPNKHYVFMGNFVNVEKRRKKASRAIDSISCVMFIFLMKLRFPNHVTVLRGMNETADRNMNTRFSKQCEEYGLSWLYDRINKAFDQLPLACTVHGYFIAHGGISQFIKTRGSLKDVHRPIDKHEMTNTLLLNDLLNSKLDLNLEDISGRARPDLDSITAWTPSRLCWRRSCVTRPSVHKMTSLMEAQFCTWARTNGTVQFGPRT</sequence>
<evidence type="ECO:0000256" key="3">
    <source>
        <dbReference type="ARBA" id="ARBA00022723"/>
    </source>
</evidence>
<comment type="cofactor">
    <cofactor evidence="1">
        <name>Mn(2+)</name>
        <dbReference type="ChEBI" id="CHEBI:29035"/>
    </cofactor>
</comment>
<dbReference type="SUPFAM" id="SSF56300">
    <property type="entry name" value="Metallo-dependent phosphatases"/>
    <property type="match status" value="1"/>
</dbReference>
<name>A0A4V6A0J6_STECR</name>
<proteinExistence type="predicted"/>
<keyword evidence="6" id="KW-0464">Manganese</keyword>
<accession>A0A4V6A0J6</accession>
<dbReference type="InterPro" id="IPR050341">
    <property type="entry name" value="PP1_catalytic_subunit"/>
</dbReference>
<comment type="catalytic activity">
    <reaction evidence="8">
        <text>O-phospho-L-threonyl-[protein] + H2O = L-threonyl-[protein] + phosphate</text>
        <dbReference type="Rhea" id="RHEA:47004"/>
        <dbReference type="Rhea" id="RHEA-COMP:11060"/>
        <dbReference type="Rhea" id="RHEA-COMP:11605"/>
        <dbReference type="ChEBI" id="CHEBI:15377"/>
        <dbReference type="ChEBI" id="CHEBI:30013"/>
        <dbReference type="ChEBI" id="CHEBI:43474"/>
        <dbReference type="ChEBI" id="CHEBI:61977"/>
        <dbReference type="EC" id="3.1.3.16"/>
    </reaction>
</comment>
<dbReference type="InterPro" id="IPR029052">
    <property type="entry name" value="Metallo-depent_PP-like"/>
</dbReference>
<protein>
    <recommendedName>
        <fullName evidence="2">protein-serine/threonine phosphatase</fullName>
        <ecNumber evidence="2">3.1.3.16</ecNumber>
    </recommendedName>
</protein>
<keyword evidence="4" id="KW-0378">Hydrolase</keyword>
<dbReference type="AlphaFoldDB" id="A0A4V6A0J6"/>
<dbReference type="GO" id="GO:0005634">
    <property type="term" value="C:nucleus"/>
    <property type="evidence" value="ECO:0007669"/>
    <property type="project" value="TreeGrafter"/>
</dbReference>
<dbReference type="Pfam" id="PF00149">
    <property type="entry name" value="Metallophos"/>
    <property type="match status" value="1"/>
</dbReference>
<dbReference type="GO" id="GO:0005737">
    <property type="term" value="C:cytoplasm"/>
    <property type="evidence" value="ECO:0007669"/>
    <property type="project" value="TreeGrafter"/>
</dbReference>
<dbReference type="SMART" id="SM00156">
    <property type="entry name" value="PP2Ac"/>
    <property type="match status" value="1"/>
</dbReference>
<gene>
    <name evidence="10" type="ORF">L596_019388</name>
</gene>
<keyword evidence="11" id="KW-1185">Reference proteome</keyword>
<evidence type="ECO:0000313" key="11">
    <source>
        <dbReference type="Proteomes" id="UP000298663"/>
    </source>
</evidence>
<evidence type="ECO:0000256" key="6">
    <source>
        <dbReference type="ARBA" id="ARBA00023211"/>
    </source>
</evidence>